<dbReference type="EMBL" id="RBPQ01000161">
    <property type="protein sequence ID" value="RMO26565.1"/>
    <property type="molecule type" value="Genomic_DNA"/>
</dbReference>
<protein>
    <recommendedName>
        <fullName evidence="3">Restriction alleviation protein Lar</fullName>
    </recommendedName>
</protein>
<comment type="caution">
    <text evidence="1">The sequence shown here is derived from an EMBL/GenBank/DDBJ whole genome shotgun (WGS) entry which is preliminary data.</text>
</comment>
<organism evidence="1 2">
    <name type="scientific">Pseudomonas syringae pv. pisi</name>
    <dbReference type="NCBI Taxonomy" id="59510"/>
    <lineage>
        <taxon>Bacteria</taxon>
        <taxon>Pseudomonadati</taxon>
        <taxon>Pseudomonadota</taxon>
        <taxon>Gammaproteobacteria</taxon>
        <taxon>Pseudomonadales</taxon>
        <taxon>Pseudomonadaceae</taxon>
        <taxon>Pseudomonas</taxon>
        <taxon>Pseudomonas syringae</taxon>
    </lineage>
</organism>
<reference evidence="1 2" key="1">
    <citation type="submission" date="2018-08" db="EMBL/GenBank/DDBJ databases">
        <title>Recombination of ecologically and evolutionarily significant loci maintains genetic cohesion in the Pseudomonas syringae species complex.</title>
        <authorList>
            <person name="Dillon M."/>
            <person name="Thakur S."/>
            <person name="Almeida R.N.D."/>
            <person name="Weir B.S."/>
            <person name="Guttman D.S."/>
        </authorList>
    </citation>
    <scope>NUCLEOTIDE SEQUENCE [LARGE SCALE GENOMIC DNA]</scope>
    <source>
        <strain evidence="1 2">ICMP 2788</strain>
    </source>
</reference>
<gene>
    <name evidence="1" type="ORF">ALQ44_102318</name>
</gene>
<evidence type="ECO:0008006" key="3">
    <source>
        <dbReference type="Google" id="ProtNLM"/>
    </source>
</evidence>
<dbReference type="AlphaFoldDB" id="A0A2V4Q609"/>
<dbReference type="Proteomes" id="UP000276886">
    <property type="component" value="Unassembled WGS sequence"/>
</dbReference>
<accession>A0A2V4Q609</accession>
<proteinExistence type="predicted"/>
<name>A0A2V4Q609_PSESJ</name>
<sequence>MIAGNVSYFCPVCGYVGLEDPPYDDVGCSSFGICPSCGTQFGYDDATSAYADLRRLWISKGMLWWSKAQASPSGWDPVRQLQAVEKGINVRT</sequence>
<evidence type="ECO:0000313" key="1">
    <source>
        <dbReference type="EMBL" id="RMO26565.1"/>
    </source>
</evidence>
<evidence type="ECO:0000313" key="2">
    <source>
        <dbReference type="Proteomes" id="UP000276886"/>
    </source>
</evidence>